<protein>
    <recommendedName>
        <fullName evidence="4">CopL family metal-binding regulatory protein</fullName>
    </recommendedName>
</protein>
<reference evidence="2" key="1">
    <citation type="submission" date="2020-10" db="EMBL/GenBank/DDBJ databases">
        <authorList>
            <person name="Abbas A."/>
            <person name="Razzaq R."/>
            <person name="Waqas M."/>
            <person name="Abbas N."/>
            <person name="Nielsen T.K."/>
            <person name="Hansen L.H."/>
            <person name="Hussain S."/>
            <person name="Shahid M."/>
        </authorList>
    </citation>
    <scope>NUCLEOTIDE SEQUENCE</scope>
    <source>
        <strain evidence="2">S14</strain>
    </source>
</reference>
<accession>A0ABU1DCV0</accession>
<gene>
    <name evidence="2" type="ORF">IHQ68_04665</name>
</gene>
<evidence type="ECO:0000313" key="3">
    <source>
        <dbReference type="Proteomes" id="UP001181622"/>
    </source>
</evidence>
<comment type="caution">
    <text evidence="2">The sequence shown here is derived from an EMBL/GenBank/DDBJ whole genome shotgun (WGS) entry which is preliminary data.</text>
</comment>
<sequence>MTLRSLIRMVAGLALAVFVASIWATPGEAHEGHRAPAAQTEQAIHAPAAAPADVGAQGQVAETASADCAGHMSQSGSGKSTCCSNTCHAVISADMEPLQAVTLEVTALPAAPAPVAVSGPAVHIKRPPRPSAAQVG</sequence>
<dbReference type="EMBL" id="JADBEO010000007">
    <property type="protein sequence ID" value="MDR4305919.1"/>
    <property type="molecule type" value="Genomic_DNA"/>
</dbReference>
<organism evidence="2 3">
    <name type="scientific">Chelatococcus sambhunathii</name>
    <dbReference type="NCBI Taxonomy" id="363953"/>
    <lineage>
        <taxon>Bacteria</taxon>
        <taxon>Pseudomonadati</taxon>
        <taxon>Pseudomonadota</taxon>
        <taxon>Alphaproteobacteria</taxon>
        <taxon>Hyphomicrobiales</taxon>
        <taxon>Chelatococcaceae</taxon>
        <taxon>Chelatococcus</taxon>
    </lineage>
</organism>
<dbReference type="Proteomes" id="UP001181622">
    <property type="component" value="Unassembled WGS sequence"/>
</dbReference>
<dbReference type="RefSeq" id="WP_309389310.1">
    <property type="nucleotide sequence ID" value="NZ_JADBEO010000007.1"/>
</dbReference>
<keyword evidence="3" id="KW-1185">Reference proteome</keyword>
<keyword evidence="1" id="KW-0732">Signal</keyword>
<feature type="chain" id="PRO_5045373116" description="CopL family metal-binding regulatory protein" evidence="1">
    <location>
        <begin position="25"/>
        <end position="136"/>
    </location>
</feature>
<evidence type="ECO:0008006" key="4">
    <source>
        <dbReference type="Google" id="ProtNLM"/>
    </source>
</evidence>
<feature type="signal peptide" evidence="1">
    <location>
        <begin position="1"/>
        <end position="24"/>
    </location>
</feature>
<evidence type="ECO:0000256" key="1">
    <source>
        <dbReference type="SAM" id="SignalP"/>
    </source>
</evidence>
<proteinExistence type="predicted"/>
<evidence type="ECO:0000313" key="2">
    <source>
        <dbReference type="EMBL" id="MDR4305919.1"/>
    </source>
</evidence>
<name>A0ABU1DCV0_9HYPH</name>